<dbReference type="InterPro" id="IPR044816">
    <property type="entry name" value="BURP"/>
</dbReference>
<evidence type="ECO:0000259" key="1">
    <source>
        <dbReference type="PROSITE" id="PS51277"/>
    </source>
</evidence>
<name>A0A2G3A4E2_CAPAN</name>
<dbReference type="InterPro" id="IPR004873">
    <property type="entry name" value="BURP_dom"/>
</dbReference>
<dbReference type="PANTHER" id="PTHR31236">
    <property type="entry name" value="BURP DOMAIN PROTEIN USPL1-LIKE"/>
    <property type="match status" value="1"/>
</dbReference>
<protein>
    <recommendedName>
        <fullName evidence="1">BURP domain-containing protein</fullName>
    </recommendedName>
</protein>
<comment type="caution">
    <text evidence="2">The sequence shown here is derived from an EMBL/GenBank/DDBJ whole genome shotgun (WGS) entry which is preliminary data.</text>
</comment>
<dbReference type="SMR" id="A0A2G3A4E2"/>
<dbReference type="OMA" id="GSATICH"/>
<reference evidence="2 3" key="2">
    <citation type="journal article" date="2017" name="Genome Biol.">
        <title>New reference genome sequences of hot pepper reveal the massive evolution of plant disease-resistance genes by retroduplication.</title>
        <authorList>
            <person name="Kim S."/>
            <person name="Park J."/>
            <person name="Yeom S.I."/>
            <person name="Kim Y.M."/>
            <person name="Seo E."/>
            <person name="Kim K.T."/>
            <person name="Kim M.S."/>
            <person name="Lee J.M."/>
            <person name="Cheong K."/>
            <person name="Shin H.S."/>
            <person name="Kim S.B."/>
            <person name="Han K."/>
            <person name="Lee J."/>
            <person name="Park M."/>
            <person name="Lee H.A."/>
            <person name="Lee H.Y."/>
            <person name="Lee Y."/>
            <person name="Oh S."/>
            <person name="Lee J.H."/>
            <person name="Choi E."/>
            <person name="Choi E."/>
            <person name="Lee S.E."/>
            <person name="Jeon J."/>
            <person name="Kim H."/>
            <person name="Choi G."/>
            <person name="Song H."/>
            <person name="Lee J."/>
            <person name="Lee S.C."/>
            <person name="Kwon J.K."/>
            <person name="Lee H.Y."/>
            <person name="Koo N."/>
            <person name="Hong Y."/>
            <person name="Kim R.W."/>
            <person name="Kang W.H."/>
            <person name="Huh J.H."/>
            <person name="Kang B.C."/>
            <person name="Yang T.J."/>
            <person name="Lee Y.H."/>
            <person name="Bennetzen J.L."/>
            <person name="Choi D."/>
        </authorList>
    </citation>
    <scope>NUCLEOTIDE SEQUENCE [LARGE SCALE GENOMIC DNA]</scope>
    <source>
        <strain evidence="3">cv. CM334</strain>
    </source>
</reference>
<organism evidence="2 3">
    <name type="scientific">Capsicum annuum</name>
    <name type="common">Capsicum pepper</name>
    <dbReference type="NCBI Taxonomy" id="4072"/>
    <lineage>
        <taxon>Eukaryota</taxon>
        <taxon>Viridiplantae</taxon>
        <taxon>Streptophyta</taxon>
        <taxon>Embryophyta</taxon>
        <taxon>Tracheophyta</taxon>
        <taxon>Spermatophyta</taxon>
        <taxon>Magnoliopsida</taxon>
        <taxon>eudicotyledons</taxon>
        <taxon>Gunneridae</taxon>
        <taxon>Pentapetalae</taxon>
        <taxon>asterids</taxon>
        <taxon>lamiids</taxon>
        <taxon>Solanales</taxon>
        <taxon>Solanaceae</taxon>
        <taxon>Solanoideae</taxon>
        <taxon>Capsiceae</taxon>
        <taxon>Capsicum</taxon>
    </lineage>
</organism>
<dbReference type="Proteomes" id="UP000222542">
    <property type="component" value="Unassembled WGS sequence"/>
</dbReference>
<dbReference type="AlphaFoldDB" id="A0A2G3A4E2"/>
<dbReference type="PROSITE" id="PS51277">
    <property type="entry name" value="BURP"/>
    <property type="match status" value="1"/>
</dbReference>
<dbReference type="SMART" id="SM01045">
    <property type="entry name" value="BURP"/>
    <property type="match status" value="1"/>
</dbReference>
<dbReference type="STRING" id="4072.A0A2G3A4E2"/>
<feature type="domain" description="BURP" evidence="1">
    <location>
        <begin position="1"/>
        <end position="127"/>
    </location>
</feature>
<sequence length="135" mass="15334">MIDFIFSELGTNNIQAITMEVEGESPQIFHKYTMEEVEQIVDGNNRVCHKVDDPYAVHYCHIGGRTKTFMVSMVGVDRTKVKALLVFHHDTSFWNPKGLHFIVLNVKAGTTPICHYLPNDQILIFPSKEATNKAI</sequence>
<evidence type="ECO:0000313" key="3">
    <source>
        <dbReference type="Proteomes" id="UP000222542"/>
    </source>
</evidence>
<dbReference type="EMBL" id="AYRZ02000002">
    <property type="protein sequence ID" value="PHT89063.1"/>
    <property type="molecule type" value="Genomic_DNA"/>
</dbReference>
<gene>
    <name evidence="2" type="ORF">T459_04176</name>
</gene>
<dbReference type="PANTHER" id="PTHR31236:SF26">
    <property type="entry name" value="BURP DOMAIN PROTEIN RD22-LIKE"/>
    <property type="match status" value="1"/>
</dbReference>
<dbReference type="Pfam" id="PF03181">
    <property type="entry name" value="BURP"/>
    <property type="match status" value="1"/>
</dbReference>
<proteinExistence type="predicted"/>
<reference evidence="2 3" key="1">
    <citation type="journal article" date="2014" name="Nat. Genet.">
        <title>Genome sequence of the hot pepper provides insights into the evolution of pungency in Capsicum species.</title>
        <authorList>
            <person name="Kim S."/>
            <person name="Park M."/>
            <person name="Yeom S.I."/>
            <person name="Kim Y.M."/>
            <person name="Lee J.M."/>
            <person name="Lee H.A."/>
            <person name="Seo E."/>
            <person name="Choi J."/>
            <person name="Cheong K."/>
            <person name="Kim K.T."/>
            <person name="Jung K."/>
            <person name="Lee G.W."/>
            <person name="Oh S.K."/>
            <person name="Bae C."/>
            <person name="Kim S.B."/>
            <person name="Lee H.Y."/>
            <person name="Kim S.Y."/>
            <person name="Kim M.S."/>
            <person name="Kang B.C."/>
            <person name="Jo Y.D."/>
            <person name="Yang H.B."/>
            <person name="Jeong H.J."/>
            <person name="Kang W.H."/>
            <person name="Kwon J.K."/>
            <person name="Shin C."/>
            <person name="Lim J.Y."/>
            <person name="Park J.H."/>
            <person name="Huh J.H."/>
            <person name="Kim J.S."/>
            <person name="Kim B.D."/>
            <person name="Cohen O."/>
            <person name="Paran I."/>
            <person name="Suh M.C."/>
            <person name="Lee S.B."/>
            <person name="Kim Y.K."/>
            <person name="Shin Y."/>
            <person name="Noh S.J."/>
            <person name="Park J."/>
            <person name="Seo Y.S."/>
            <person name="Kwon S.Y."/>
            <person name="Kim H.A."/>
            <person name="Park J.M."/>
            <person name="Kim H.J."/>
            <person name="Choi S.B."/>
            <person name="Bosland P.W."/>
            <person name="Reeves G."/>
            <person name="Jo S.H."/>
            <person name="Lee B.W."/>
            <person name="Cho H.T."/>
            <person name="Choi H.S."/>
            <person name="Lee M.S."/>
            <person name="Yu Y."/>
            <person name="Do Choi Y."/>
            <person name="Park B.S."/>
            <person name="van Deynze A."/>
            <person name="Ashrafi H."/>
            <person name="Hill T."/>
            <person name="Kim W.T."/>
            <person name="Pai H.S."/>
            <person name="Ahn H.K."/>
            <person name="Yeam I."/>
            <person name="Giovannoni J.J."/>
            <person name="Rose J.K."/>
            <person name="Sorensen I."/>
            <person name="Lee S.J."/>
            <person name="Kim R.W."/>
            <person name="Choi I.Y."/>
            <person name="Choi B.S."/>
            <person name="Lim J.S."/>
            <person name="Lee Y.H."/>
            <person name="Choi D."/>
        </authorList>
    </citation>
    <scope>NUCLEOTIDE SEQUENCE [LARGE SCALE GENOMIC DNA]</scope>
    <source>
        <strain evidence="3">cv. CM334</strain>
    </source>
</reference>
<dbReference type="Gramene" id="PHT89063">
    <property type="protein sequence ID" value="PHT89063"/>
    <property type="gene ID" value="T459_04176"/>
</dbReference>
<evidence type="ECO:0000313" key="2">
    <source>
        <dbReference type="EMBL" id="PHT89063.1"/>
    </source>
</evidence>
<keyword evidence="3" id="KW-1185">Reference proteome</keyword>
<accession>A0A2G3A4E2</accession>